<dbReference type="EMBL" id="UZAL01006208">
    <property type="protein sequence ID" value="VDO95382.1"/>
    <property type="molecule type" value="Genomic_DNA"/>
</dbReference>
<name>A0A3P8DGQ8_9TREM</name>
<reference evidence="1 2" key="1">
    <citation type="submission" date="2018-11" db="EMBL/GenBank/DDBJ databases">
        <authorList>
            <consortium name="Pathogen Informatics"/>
        </authorList>
    </citation>
    <scope>NUCLEOTIDE SEQUENCE [LARGE SCALE GENOMIC DNA]</scope>
    <source>
        <strain>Denwood</strain>
        <strain evidence="2">Zambia</strain>
    </source>
</reference>
<evidence type="ECO:0000313" key="1">
    <source>
        <dbReference type="EMBL" id="VDO95382.1"/>
    </source>
</evidence>
<keyword evidence="2" id="KW-1185">Reference proteome</keyword>
<gene>
    <name evidence="1" type="ORF">SMTD_LOCUS3432</name>
</gene>
<organism evidence="1 2">
    <name type="scientific">Schistosoma mattheei</name>
    <dbReference type="NCBI Taxonomy" id="31246"/>
    <lineage>
        <taxon>Eukaryota</taxon>
        <taxon>Metazoa</taxon>
        <taxon>Spiralia</taxon>
        <taxon>Lophotrochozoa</taxon>
        <taxon>Platyhelminthes</taxon>
        <taxon>Trematoda</taxon>
        <taxon>Digenea</taxon>
        <taxon>Strigeidida</taxon>
        <taxon>Schistosomatoidea</taxon>
        <taxon>Schistosomatidae</taxon>
        <taxon>Schistosoma</taxon>
    </lineage>
</organism>
<protein>
    <submittedName>
        <fullName evidence="1">Uncharacterized protein</fullName>
    </submittedName>
</protein>
<dbReference type="AlphaFoldDB" id="A0A3P8DGQ8"/>
<accession>A0A3P8DGQ8</accession>
<proteinExistence type="predicted"/>
<sequence length="39" mass="4425">MSNMNPDVNSAPYDLQPCTTTRKFLFSNPIKACDFPVNF</sequence>
<dbReference type="Proteomes" id="UP000269396">
    <property type="component" value="Unassembled WGS sequence"/>
</dbReference>
<evidence type="ECO:0000313" key="2">
    <source>
        <dbReference type="Proteomes" id="UP000269396"/>
    </source>
</evidence>